<reference evidence="10 11" key="1">
    <citation type="submission" date="2016-07" db="EMBL/GenBank/DDBJ databases">
        <title>Pervasive Adenine N6-methylation of Active Genes in Fungi.</title>
        <authorList>
            <consortium name="DOE Joint Genome Institute"/>
            <person name="Mondo S.J."/>
            <person name="Dannebaum R.O."/>
            <person name="Kuo R.C."/>
            <person name="Labutti K."/>
            <person name="Haridas S."/>
            <person name="Kuo A."/>
            <person name="Salamov A."/>
            <person name="Ahrendt S.R."/>
            <person name="Lipzen A."/>
            <person name="Sullivan W."/>
            <person name="Andreopoulos W.B."/>
            <person name="Clum A."/>
            <person name="Lindquist E."/>
            <person name="Daum C."/>
            <person name="Ramamoorthy G.K."/>
            <person name="Gryganskyi A."/>
            <person name="Culley D."/>
            <person name="Magnuson J.K."/>
            <person name="James T.Y."/>
            <person name="O'Malley M.A."/>
            <person name="Stajich J.E."/>
            <person name="Spatafora J.W."/>
            <person name="Visel A."/>
            <person name="Grigoriev I.V."/>
        </authorList>
    </citation>
    <scope>NUCLEOTIDE SEQUENCE [LARGE SCALE GENOMIC DNA]</scope>
    <source>
        <strain evidence="10 11">ATCC 12442</strain>
    </source>
</reference>
<keyword evidence="6" id="KW-0072">Autophagy</keyword>
<dbReference type="Gene3D" id="1.25.40.1030">
    <property type="match status" value="1"/>
</dbReference>
<proteinExistence type="inferred from homology"/>
<comment type="caution">
    <text evidence="10">The sequence shown here is derived from an EMBL/GenBank/DDBJ whole genome shotgun (WGS) entry which is preliminary data.</text>
</comment>
<evidence type="ECO:0000259" key="8">
    <source>
        <dbReference type="Pfam" id="PF12931"/>
    </source>
</evidence>
<dbReference type="PANTHER" id="PTHR13402">
    <property type="entry name" value="RGPR-RELATED"/>
    <property type="match status" value="1"/>
</dbReference>
<dbReference type="GO" id="GO:0070973">
    <property type="term" value="P:protein localization to endoplasmic reticulum exit site"/>
    <property type="evidence" value="ECO:0007669"/>
    <property type="project" value="TreeGrafter"/>
</dbReference>
<comment type="subcellular location">
    <subcellularLocation>
        <location evidence="6">Endoplasmic reticulum membrane</location>
    </subcellularLocation>
</comment>
<dbReference type="Pfam" id="PF12932">
    <property type="entry name" value="Sec16"/>
    <property type="match status" value="1"/>
</dbReference>
<organism evidence="10 11">
    <name type="scientific">Linderina pennispora</name>
    <dbReference type="NCBI Taxonomy" id="61395"/>
    <lineage>
        <taxon>Eukaryota</taxon>
        <taxon>Fungi</taxon>
        <taxon>Fungi incertae sedis</taxon>
        <taxon>Zoopagomycota</taxon>
        <taxon>Kickxellomycotina</taxon>
        <taxon>Kickxellomycetes</taxon>
        <taxon>Kickxellales</taxon>
        <taxon>Kickxellaceae</taxon>
        <taxon>Linderina</taxon>
    </lineage>
</organism>
<dbReference type="RefSeq" id="XP_040741055.1">
    <property type="nucleotide sequence ID" value="XM_040891778.1"/>
</dbReference>
<dbReference type="AlphaFoldDB" id="A0A1Y1W0S9"/>
<evidence type="ECO:0000256" key="3">
    <source>
        <dbReference type="ARBA" id="ARBA00022824"/>
    </source>
</evidence>
<evidence type="ECO:0000256" key="7">
    <source>
        <dbReference type="SAM" id="MobiDB-lite"/>
    </source>
</evidence>
<feature type="region of interest" description="Disordered" evidence="7">
    <location>
        <begin position="175"/>
        <end position="204"/>
    </location>
</feature>
<keyword evidence="2 6" id="KW-0813">Transport</keyword>
<sequence length="603" mass="62898">MVRTTRTVLLEDTRKHQLRQVDSRQLAICLALWPQGLSIAQQQQDLNAAYGAYDPYSTIGYSQVPDMATERAVVDPTAAAVTGAVGNQQQQDANAGYGTYDPYSTGGYSQAPAGNGDYAVMDTGAATVGSTGDYQQVADMGQYETYDAYGSGEYSQAPLANGTDSLQQEQAGKVQQFDGSTGYTPFDPYSSGGYGQEDGGSGQQFGAYDPYSTTGYSQAPVENGAAAVAVVDTANGGESQQQQQQQYPGYGGYDPYTSGGYSQAPVVNGVGDSSLVAADKQMQVDSASGYAAFDPYNAGGVSSPHGSAQMVTPQSFGYTGVPTAPAGVFDLQSQSERSSLDMAYERDLSAGDLAPAQVQDPLGRLQGRRPIMAFGFGGRLFTMFPRHVQRFNAQGGSAKTAPGMLRVQQLAEHMPPELSAQHEAAVFNTPLLGGETTKAALLKRRDVAVGCARAWLERMQGSNEERALVGVLAGVLEALGDNAQPEMARAGEALQPLFSVQEPTKPNGQEPPEPIAHGSLADMQEIEGLLLAGRRSEAVALACQRGMWAHALVVASCTGKGRVAGGGGSIHGVGDARRPGAAGAAVPAVCRHGGYSHRAAAAI</sequence>
<dbReference type="OrthoDB" id="8918678at2759"/>
<keyword evidence="6" id="KW-0472">Membrane</keyword>
<dbReference type="GO" id="GO:0015031">
    <property type="term" value="P:protein transport"/>
    <property type="evidence" value="ECO:0007669"/>
    <property type="project" value="UniProtKB-KW"/>
</dbReference>
<accession>A0A1Y1W0S9</accession>
<dbReference type="GO" id="GO:0007030">
    <property type="term" value="P:Golgi organization"/>
    <property type="evidence" value="ECO:0007669"/>
    <property type="project" value="TreeGrafter"/>
</dbReference>
<evidence type="ECO:0000256" key="5">
    <source>
        <dbReference type="ARBA" id="ARBA00024687"/>
    </source>
</evidence>
<dbReference type="GO" id="GO:0012507">
    <property type="term" value="C:ER to Golgi transport vesicle membrane"/>
    <property type="evidence" value="ECO:0007669"/>
    <property type="project" value="TreeGrafter"/>
</dbReference>
<keyword evidence="4 6" id="KW-0931">ER-Golgi transport</keyword>
<dbReference type="Pfam" id="PF12931">
    <property type="entry name" value="TPR_Sec16"/>
    <property type="match status" value="1"/>
</dbReference>
<dbReference type="GO" id="GO:0070971">
    <property type="term" value="C:endoplasmic reticulum exit site"/>
    <property type="evidence" value="ECO:0007669"/>
    <property type="project" value="TreeGrafter"/>
</dbReference>
<evidence type="ECO:0000256" key="4">
    <source>
        <dbReference type="ARBA" id="ARBA00022892"/>
    </source>
</evidence>
<dbReference type="PANTHER" id="PTHR13402:SF6">
    <property type="entry name" value="SECRETORY 16, ISOFORM I"/>
    <property type="match status" value="1"/>
</dbReference>
<evidence type="ECO:0000256" key="6">
    <source>
        <dbReference type="RuleBase" id="RU364101"/>
    </source>
</evidence>
<dbReference type="InterPro" id="IPR024298">
    <property type="entry name" value="Sec16_Sec23-bd"/>
</dbReference>
<comment type="similarity">
    <text evidence="1 6">Belongs to the SEC16 family.</text>
</comment>
<evidence type="ECO:0000313" key="11">
    <source>
        <dbReference type="Proteomes" id="UP000193922"/>
    </source>
</evidence>
<dbReference type="GO" id="GO:0005789">
    <property type="term" value="C:endoplasmic reticulum membrane"/>
    <property type="evidence" value="ECO:0007669"/>
    <property type="project" value="UniProtKB-SubCell"/>
</dbReference>
<feature type="compositionally biased region" description="Gly residues" evidence="7">
    <location>
        <begin position="192"/>
        <end position="203"/>
    </location>
</feature>
<evidence type="ECO:0000259" key="9">
    <source>
        <dbReference type="Pfam" id="PF12932"/>
    </source>
</evidence>
<protein>
    <recommendedName>
        <fullName evidence="6">Protein transport protein sec16</fullName>
    </recommendedName>
</protein>
<dbReference type="Proteomes" id="UP000193922">
    <property type="component" value="Unassembled WGS sequence"/>
</dbReference>
<dbReference type="GO" id="GO:0016192">
    <property type="term" value="P:vesicle-mediated transport"/>
    <property type="evidence" value="ECO:0007669"/>
    <property type="project" value="UniProtKB-KW"/>
</dbReference>
<dbReference type="EMBL" id="MCFD01000013">
    <property type="protein sequence ID" value="ORX67133.1"/>
    <property type="molecule type" value="Genomic_DNA"/>
</dbReference>
<evidence type="ECO:0000256" key="1">
    <source>
        <dbReference type="ARBA" id="ARBA00005927"/>
    </source>
</evidence>
<dbReference type="GO" id="GO:0006914">
    <property type="term" value="P:autophagy"/>
    <property type="evidence" value="ECO:0007669"/>
    <property type="project" value="UniProtKB-KW"/>
</dbReference>
<feature type="domain" description="Sec16 Sec23-binding" evidence="8">
    <location>
        <begin position="526"/>
        <end position="560"/>
    </location>
</feature>
<dbReference type="GeneID" id="63808426"/>
<feature type="domain" description="Sec16 central conserved" evidence="9">
    <location>
        <begin position="370"/>
        <end position="443"/>
    </location>
</feature>
<evidence type="ECO:0000256" key="2">
    <source>
        <dbReference type="ARBA" id="ARBA00022448"/>
    </source>
</evidence>
<keyword evidence="6" id="KW-0653">Protein transport</keyword>
<gene>
    <name evidence="10" type="ORF">DL89DRAFT_52689</name>
</gene>
<keyword evidence="11" id="KW-1185">Reference proteome</keyword>
<name>A0A1Y1W0S9_9FUNG</name>
<comment type="function">
    <text evidence="5 6">Involved in the initiation of assembly of the COPII coat required for the formation of transport vesicles from the endoplasmic reticulum (ER) and the selection of cargo molecules. Also involved in autophagy.</text>
</comment>
<keyword evidence="3 6" id="KW-0256">Endoplasmic reticulum</keyword>
<dbReference type="STRING" id="61395.A0A1Y1W0S9"/>
<evidence type="ECO:0000313" key="10">
    <source>
        <dbReference type="EMBL" id="ORX67133.1"/>
    </source>
</evidence>
<dbReference type="InterPro" id="IPR024340">
    <property type="entry name" value="Sec16_CCD"/>
</dbReference>